<sequence length="76" mass="8231">MFELLMLIGFAYAGFCHLPNPVKRAPKAQGKKTDAGKTHRRSLPHGQPGRHLKHDSPQVLHRRASLGSPGDPGKGA</sequence>
<evidence type="ECO:0000313" key="2">
    <source>
        <dbReference type="EMBL" id="BCR04601.1"/>
    </source>
</evidence>
<evidence type="ECO:0000256" key="1">
    <source>
        <dbReference type="SAM" id="MobiDB-lite"/>
    </source>
</evidence>
<protein>
    <submittedName>
        <fullName evidence="2">Uncharacterized protein</fullName>
    </submittedName>
</protein>
<reference evidence="2 3" key="2">
    <citation type="journal article" date="2021" name="Int. J. Syst. Evol. Microbiol.">
        <title>Isolation and Polyphasic Characterization of Desulfuromonas versatilis sp. Nov., an Electrogenic Bacteria Capable of Versatile Metabolism Isolated from a Graphene Oxide-Reducing Enrichment Culture.</title>
        <authorList>
            <person name="Xie L."/>
            <person name="Yoshida N."/>
            <person name="Ishii S."/>
            <person name="Meng L."/>
        </authorList>
    </citation>
    <scope>NUCLEOTIDE SEQUENCE [LARGE SCALE GENOMIC DNA]</scope>
    <source>
        <strain evidence="2 3">NIT-T3</strain>
    </source>
</reference>
<accession>A0ABM8HV60</accession>
<name>A0ABM8HV60_9BACT</name>
<feature type="region of interest" description="Disordered" evidence="1">
    <location>
        <begin position="18"/>
        <end position="76"/>
    </location>
</feature>
<gene>
    <name evidence="2" type="ORF">DESUT3_16700</name>
</gene>
<evidence type="ECO:0000313" key="3">
    <source>
        <dbReference type="Proteomes" id="UP001319827"/>
    </source>
</evidence>
<proteinExistence type="predicted"/>
<organism evidence="2 3">
    <name type="scientific">Desulfuromonas versatilis</name>
    <dbReference type="NCBI Taxonomy" id="2802975"/>
    <lineage>
        <taxon>Bacteria</taxon>
        <taxon>Pseudomonadati</taxon>
        <taxon>Thermodesulfobacteriota</taxon>
        <taxon>Desulfuromonadia</taxon>
        <taxon>Desulfuromonadales</taxon>
        <taxon>Desulfuromonadaceae</taxon>
        <taxon>Desulfuromonas</taxon>
    </lineage>
</organism>
<dbReference type="Proteomes" id="UP001319827">
    <property type="component" value="Chromosome"/>
</dbReference>
<reference evidence="2 3" key="1">
    <citation type="journal article" date="2016" name="C (Basel)">
        <title>Selective Growth of and Electricity Production by Marine Exoelectrogenic Bacteria in Self-Aggregated Hydrogel of Microbially Reduced Graphene Oxide.</title>
        <authorList>
            <person name="Yoshida N."/>
            <person name="Goto Y."/>
            <person name="Miyata Y."/>
        </authorList>
    </citation>
    <scope>NUCLEOTIDE SEQUENCE [LARGE SCALE GENOMIC DNA]</scope>
    <source>
        <strain evidence="2 3">NIT-T3</strain>
    </source>
</reference>
<dbReference type="EMBL" id="AP024355">
    <property type="protein sequence ID" value="BCR04601.1"/>
    <property type="molecule type" value="Genomic_DNA"/>
</dbReference>
<keyword evidence="3" id="KW-1185">Reference proteome</keyword>
<feature type="compositionally biased region" description="Basic residues" evidence="1">
    <location>
        <begin position="38"/>
        <end position="53"/>
    </location>
</feature>
<dbReference type="RefSeq" id="WP_221252058.1">
    <property type="nucleotide sequence ID" value="NZ_AP024355.1"/>
</dbReference>